<organism evidence="2 3">
    <name type="scientific">Microcystis aeruginosa NIES-4285</name>
    <dbReference type="NCBI Taxonomy" id="2497681"/>
    <lineage>
        <taxon>Bacteria</taxon>
        <taxon>Bacillati</taxon>
        <taxon>Cyanobacteriota</taxon>
        <taxon>Cyanophyceae</taxon>
        <taxon>Oscillatoriophycideae</taxon>
        <taxon>Chroococcales</taxon>
        <taxon>Microcystaceae</taxon>
        <taxon>Microcystis</taxon>
    </lineage>
</organism>
<keyword evidence="1" id="KW-0175">Coiled coil</keyword>
<protein>
    <recommendedName>
        <fullName evidence="4">Flagellar assembly protein H</fullName>
    </recommendedName>
</protein>
<dbReference type="AlphaFoldDB" id="A0A402DFS4"/>
<evidence type="ECO:0000256" key="1">
    <source>
        <dbReference type="SAM" id="Coils"/>
    </source>
</evidence>
<evidence type="ECO:0000313" key="3">
    <source>
        <dbReference type="Proteomes" id="UP000289660"/>
    </source>
</evidence>
<name>A0A402DFS4_MICAE</name>
<sequence length="159" mass="18097">MKPHDQFAKNYLEQLLSPLGIVEISKEVSDETRQIDLFFSPNPEPNPDYLGLLGRIVLNTVLIEPYRNPPNRSEIRNCLAKLLAILAELQRQAKRENQSYNNEDNSPRLWILSPSVGITVLEGFGAKLDPDWPEGVYFLPLLYRTAIIAINQLPVTAER</sequence>
<reference evidence="3" key="1">
    <citation type="submission" date="2018-12" db="EMBL/GenBank/DDBJ databases">
        <title>Genome sequence of Microcystis aeruginosa NIES-4285.</title>
        <authorList>
            <person name="Tanabe Y."/>
        </authorList>
    </citation>
    <scope>NUCLEOTIDE SEQUENCE [LARGE SCALE GENOMIC DNA]</scope>
    <source>
        <strain evidence="3">NIES-4285</strain>
    </source>
</reference>
<dbReference type="Proteomes" id="UP000289660">
    <property type="component" value="Unassembled WGS sequence"/>
</dbReference>
<proteinExistence type="predicted"/>
<evidence type="ECO:0008006" key="4">
    <source>
        <dbReference type="Google" id="ProtNLM"/>
    </source>
</evidence>
<comment type="caution">
    <text evidence="2">The sequence shown here is derived from an EMBL/GenBank/DDBJ whole genome shotgun (WGS) entry which is preliminary data.</text>
</comment>
<feature type="coiled-coil region" evidence="1">
    <location>
        <begin position="79"/>
        <end position="106"/>
    </location>
</feature>
<gene>
    <name evidence="2" type="ORF">MiAbB_02974</name>
</gene>
<accession>A0A402DFS4</accession>
<dbReference type="EMBL" id="BIFY01000056">
    <property type="protein sequence ID" value="GCE61043.1"/>
    <property type="molecule type" value="Genomic_DNA"/>
</dbReference>
<evidence type="ECO:0000313" key="2">
    <source>
        <dbReference type="EMBL" id="GCE61043.1"/>
    </source>
</evidence>